<dbReference type="PROSITE" id="PS51257">
    <property type="entry name" value="PROKAR_LIPOPROTEIN"/>
    <property type="match status" value="1"/>
</dbReference>
<dbReference type="EMBL" id="JAUTBB010000001">
    <property type="protein sequence ID" value="MDQ1120477.1"/>
    <property type="molecule type" value="Genomic_DNA"/>
</dbReference>
<evidence type="ECO:0008006" key="4">
    <source>
        <dbReference type="Google" id="ProtNLM"/>
    </source>
</evidence>
<comment type="caution">
    <text evidence="2">The sequence shown here is derived from an EMBL/GenBank/DDBJ whole genome shotgun (WGS) entry which is preliminary data.</text>
</comment>
<accession>A0AAW8GFA0</accession>
<feature type="signal peptide" evidence="1">
    <location>
        <begin position="1"/>
        <end position="26"/>
    </location>
</feature>
<evidence type="ECO:0000256" key="1">
    <source>
        <dbReference type="SAM" id="SignalP"/>
    </source>
</evidence>
<name>A0AAW8GFA0_9GAMM</name>
<feature type="chain" id="PRO_5043432015" description="Phenol degradation protein meta" evidence="1">
    <location>
        <begin position="27"/>
        <end position="298"/>
    </location>
</feature>
<sequence length="298" mass="32188">MAIRFTAPAAVAFISCASLASTSAVAAENGNTQYSPGASQFFSGNVPPYPGFYLLSQTSYTSADRLNDGKGDRLPIDFDVRAKVETLRLIGVSPNHLLGGQIWGQLILPIVDLDTRVGPVSDSRTGLADSTLTGGLAWHDGKNNYVFGLDIGMNTGSYQHGRLANPGQNHWSFQPTIGYQYLDPQAWVAAASLRYIVNTKNHDTDYTSGDEVVLDYAIGYNIGSSRLSVVGYLLDQVSDDEGPGVGSDGNRGRGFAIGPSYTYRFASGPELSTSWQHETHTEHRSQGNIFWLNLALKL</sequence>
<proteinExistence type="predicted"/>
<dbReference type="AlphaFoldDB" id="A0AAW8GFA0"/>
<keyword evidence="1" id="KW-0732">Signal</keyword>
<evidence type="ECO:0000313" key="2">
    <source>
        <dbReference type="EMBL" id="MDQ1120477.1"/>
    </source>
</evidence>
<dbReference type="InterPro" id="IPR025737">
    <property type="entry name" value="FApF"/>
</dbReference>
<gene>
    <name evidence="2" type="ORF">QE383_002785</name>
</gene>
<dbReference type="Pfam" id="PF13557">
    <property type="entry name" value="Phenol_MetA_deg"/>
    <property type="match status" value="1"/>
</dbReference>
<dbReference type="RefSeq" id="WP_306993932.1">
    <property type="nucleotide sequence ID" value="NZ_JAUTBB010000001.1"/>
</dbReference>
<organism evidence="2 3">
    <name type="scientific">Pseudoxanthomonas winnipegensis</name>
    <dbReference type="NCBI Taxonomy" id="2480810"/>
    <lineage>
        <taxon>Bacteria</taxon>
        <taxon>Pseudomonadati</taxon>
        <taxon>Pseudomonadota</taxon>
        <taxon>Gammaproteobacteria</taxon>
        <taxon>Lysobacterales</taxon>
        <taxon>Lysobacteraceae</taxon>
        <taxon>Pseudoxanthomonas</taxon>
    </lineage>
</organism>
<evidence type="ECO:0000313" key="3">
    <source>
        <dbReference type="Proteomes" id="UP001234354"/>
    </source>
</evidence>
<dbReference type="Proteomes" id="UP001234354">
    <property type="component" value="Unassembled WGS sequence"/>
</dbReference>
<protein>
    <recommendedName>
        <fullName evidence="4">Phenol degradation protein meta</fullName>
    </recommendedName>
</protein>
<reference evidence="2" key="1">
    <citation type="submission" date="2023-07" db="EMBL/GenBank/DDBJ databases">
        <title>Functional and genomic diversity of the sorghum phyllosphere microbiome.</title>
        <authorList>
            <person name="Shade A."/>
        </authorList>
    </citation>
    <scope>NUCLEOTIDE SEQUENCE</scope>
    <source>
        <strain evidence="2">SORGH_AS_0908</strain>
    </source>
</reference>